<sequence length="379" mass="42424">MKKINHAGRKPRPQLKIAVDCGAISFQDKRAQGGLATICTNLLVQLSLLDQRNQYDLYSFAPLTKSIVSHFERRVNLRVLSPSYGYKTIRLPLALWLDKPDVFLALAQAVPAFGVSRVIGFLYDLAFIKFPEAYQNNQALKRQTDELVEKSAHLITISEASKLDIMENYHVPSERITVLYPGVSPAYTPDGSKYVQLEPYFLYVGQLKKTKNIPRLLEGFAEFLKTSKRSYQLVLVGSDLQLDSGIPHTIKRLGLQKRVISKGYLRMSELPKYYRGATAFISPALYEGFGLPLIEALRSGTPVITGNSSSMPEIVGDAGLTINVSSSEHIALALTQVAENEQLRQQLIKKGFARAKDFSWRTFARGVLDVINKYSFSKT</sequence>
<reference evidence="3 4" key="1">
    <citation type="journal article" date="2015" name="Nature">
        <title>rRNA introns, odd ribosomes, and small enigmatic genomes across a large radiation of phyla.</title>
        <authorList>
            <person name="Brown C.T."/>
            <person name="Hug L.A."/>
            <person name="Thomas B.C."/>
            <person name="Sharon I."/>
            <person name="Castelle C.J."/>
            <person name="Singh A."/>
            <person name="Wilkins M.J."/>
            <person name="Williams K.H."/>
            <person name="Banfield J.F."/>
        </authorList>
    </citation>
    <scope>NUCLEOTIDE SEQUENCE [LARGE SCALE GENOMIC DNA]</scope>
</reference>
<keyword evidence="1 3" id="KW-0808">Transferase</keyword>
<dbReference type="Proteomes" id="UP000034543">
    <property type="component" value="Unassembled WGS sequence"/>
</dbReference>
<dbReference type="CDD" id="cd03809">
    <property type="entry name" value="GT4_MtfB-like"/>
    <property type="match status" value="1"/>
</dbReference>
<name>A0A0G1CHT5_9BACT</name>
<dbReference type="Gene3D" id="3.40.50.2000">
    <property type="entry name" value="Glycogen Phosphorylase B"/>
    <property type="match status" value="2"/>
</dbReference>
<dbReference type="GO" id="GO:0009103">
    <property type="term" value="P:lipopolysaccharide biosynthetic process"/>
    <property type="evidence" value="ECO:0007669"/>
    <property type="project" value="TreeGrafter"/>
</dbReference>
<evidence type="ECO:0000256" key="1">
    <source>
        <dbReference type="ARBA" id="ARBA00022679"/>
    </source>
</evidence>
<dbReference type="PANTHER" id="PTHR46401:SF2">
    <property type="entry name" value="GLYCOSYLTRANSFERASE WBBK-RELATED"/>
    <property type="match status" value="1"/>
</dbReference>
<dbReference type="EMBL" id="LCFB01000011">
    <property type="protein sequence ID" value="KKS85077.1"/>
    <property type="molecule type" value="Genomic_DNA"/>
</dbReference>
<comment type="caution">
    <text evidence="3">The sequence shown here is derived from an EMBL/GenBank/DDBJ whole genome shotgun (WGS) entry which is preliminary data.</text>
</comment>
<proteinExistence type="predicted"/>
<evidence type="ECO:0000313" key="4">
    <source>
        <dbReference type="Proteomes" id="UP000034543"/>
    </source>
</evidence>
<evidence type="ECO:0000259" key="2">
    <source>
        <dbReference type="Pfam" id="PF00534"/>
    </source>
</evidence>
<accession>A0A0G1CHT5</accession>
<dbReference type="PANTHER" id="PTHR46401">
    <property type="entry name" value="GLYCOSYLTRANSFERASE WBBK-RELATED"/>
    <property type="match status" value="1"/>
</dbReference>
<dbReference type="STRING" id="1618436.UV59_C0011G0033"/>
<organism evidence="3 4">
    <name type="scientific">Candidatus Gottesmanbacteria bacterium GW2011_GWA1_43_11</name>
    <dbReference type="NCBI Taxonomy" id="1618436"/>
    <lineage>
        <taxon>Bacteria</taxon>
        <taxon>Candidatus Gottesmaniibacteriota</taxon>
    </lineage>
</organism>
<gene>
    <name evidence="3" type="ORF">UV59_C0011G0033</name>
</gene>
<evidence type="ECO:0000313" key="3">
    <source>
        <dbReference type="EMBL" id="KKS85077.1"/>
    </source>
</evidence>
<dbReference type="AlphaFoldDB" id="A0A0G1CHT5"/>
<dbReference type="GO" id="GO:0016757">
    <property type="term" value="F:glycosyltransferase activity"/>
    <property type="evidence" value="ECO:0007669"/>
    <property type="project" value="InterPro"/>
</dbReference>
<protein>
    <submittedName>
        <fullName evidence="3">Glycosyl transferase</fullName>
    </submittedName>
</protein>
<feature type="domain" description="Glycosyl transferase family 1" evidence="2">
    <location>
        <begin position="198"/>
        <end position="351"/>
    </location>
</feature>
<dbReference type="SUPFAM" id="SSF53756">
    <property type="entry name" value="UDP-Glycosyltransferase/glycogen phosphorylase"/>
    <property type="match status" value="1"/>
</dbReference>
<dbReference type="Pfam" id="PF00534">
    <property type="entry name" value="Glycos_transf_1"/>
    <property type="match status" value="1"/>
</dbReference>
<dbReference type="InterPro" id="IPR001296">
    <property type="entry name" value="Glyco_trans_1"/>
</dbReference>